<evidence type="ECO:0000256" key="1">
    <source>
        <dbReference type="ARBA" id="ARBA00022617"/>
    </source>
</evidence>
<evidence type="ECO:0000313" key="9">
    <source>
        <dbReference type="EMBL" id="RFZ89949.1"/>
    </source>
</evidence>
<keyword evidence="10" id="KW-1185">Reference proteome</keyword>
<dbReference type="EMBL" id="QWDC01000008">
    <property type="protein sequence ID" value="RFZ89949.1"/>
    <property type="molecule type" value="Genomic_DNA"/>
</dbReference>
<dbReference type="GO" id="GO:0009055">
    <property type="term" value="F:electron transfer activity"/>
    <property type="evidence" value="ECO:0007669"/>
    <property type="project" value="InterPro"/>
</dbReference>
<dbReference type="GO" id="GO:0046872">
    <property type="term" value="F:metal ion binding"/>
    <property type="evidence" value="ECO:0007669"/>
    <property type="project" value="UniProtKB-KW"/>
</dbReference>
<evidence type="ECO:0000259" key="8">
    <source>
        <dbReference type="PROSITE" id="PS51007"/>
    </source>
</evidence>
<dbReference type="OrthoDB" id="9811281at2"/>
<dbReference type="AlphaFoldDB" id="A0A372NLX3"/>
<dbReference type="Gene3D" id="6.10.280.130">
    <property type="match status" value="1"/>
</dbReference>
<comment type="caution">
    <text evidence="9">The sequence shown here is derived from an EMBL/GenBank/DDBJ whole genome shotgun (WGS) entry which is preliminary data.</text>
</comment>
<evidence type="ECO:0000256" key="4">
    <source>
        <dbReference type="PROSITE-ProRule" id="PRU00433"/>
    </source>
</evidence>
<dbReference type="PANTHER" id="PTHR33751">
    <property type="entry name" value="CBB3-TYPE CYTOCHROME C OXIDASE SUBUNIT FIXP"/>
    <property type="match status" value="1"/>
</dbReference>
<evidence type="ECO:0000313" key="10">
    <source>
        <dbReference type="Proteomes" id="UP000264217"/>
    </source>
</evidence>
<dbReference type="InterPro" id="IPR032858">
    <property type="entry name" value="CcoP_N"/>
</dbReference>
<dbReference type="SUPFAM" id="SSF46626">
    <property type="entry name" value="Cytochrome c"/>
    <property type="match status" value="1"/>
</dbReference>
<dbReference type="InterPro" id="IPR050597">
    <property type="entry name" value="Cytochrome_c_Oxidase_Subunit"/>
</dbReference>
<dbReference type="RefSeq" id="WP_117394267.1">
    <property type="nucleotide sequence ID" value="NZ_QWDC01000008.1"/>
</dbReference>
<name>A0A372NLX3_9SPHI</name>
<keyword evidence="3 4" id="KW-0408">Iron</keyword>
<feature type="compositionally biased region" description="Basic and acidic residues" evidence="6">
    <location>
        <begin position="284"/>
        <end position="297"/>
    </location>
</feature>
<evidence type="ECO:0000256" key="2">
    <source>
        <dbReference type="ARBA" id="ARBA00022723"/>
    </source>
</evidence>
<keyword evidence="7" id="KW-1133">Transmembrane helix</keyword>
<dbReference type="InterPro" id="IPR009056">
    <property type="entry name" value="Cyt_c-like_dom"/>
</dbReference>
<reference evidence="9 10" key="1">
    <citation type="submission" date="2018-08" db="EMBL/GenBank/DDBJ databases">
        <title>Mucilaginibacter sp. MYSH2.</title>
        <authorList>
            <person name="Seo T."/>
        </authorList>
    </citation>
    <scope>NUCLEOTIDE SEQUENCE [LARGE SCALE GENOMIC DNA]</scope>
    <source>
        <strain evidence="9 10">MYSH2</strain>
    </source>
</reference>
<sequence>MKQRLIMIAGLVTLTIPAVAEDEAEKSLSSADLQNYIGFGVVIAMVILFLVVMLVLLRTFRTLARVLLKDQGLTRAEIEEKMNPAKRRKEKGELWRKLLSLKPMSAEKDLLIDHEYDGIQELDNPTPAWFMYLFYITIAFAAGYIMIYHVFGVGELQYAEYKTEMAEAEIEKKIYLSKAANLVDENSVKIENDAGMLAEGKTVFKASCSPCHGENAQGLVGPNLTDEYWLHGGKINDIFKTIKYGVQAKGMPTWEKSLTPKQIANVANYILTLQGSHPAGAKEPQGEKEGEEKLASK</sequence>
<protein>
    <submittedName>
        <fullName evidence="9">Cytochrome C</fullName>
    </submittedName>
</protein>
<gene>
    <name evidence="9" type="ORF">D0C36_23935</name>
</gene>
<dbReference type="InterPro" id="IPR036909">
    <property type="entry name" value="Cyt_c-like_dom_sf"/>
</dbReference>
<keyword evidence="1 4" id="KW-0349">Heme</keyword>
<dbReference type="Pfam" id="PF14715">
    <property type="entry name" value="FixP_N"/>
    <property type="match status" value="1"/>
</dbReference>
<dbReference type="PROSITE" id="PS51007">
    <property type="entry name" value="CYTC"/>
    <property type="match status" value="1"/>
</dbReference>
<keyword evidence="7" id="KW-0812">Transmembrane</keyword>
<dbReference type="Pfam" id="PF13442">
    <property type="entry name" value="Cytochrome_CBB3"/>
    <property type="match status" value="1"/>
</dbReference>
<organism evidence="9 10">
    <name type="scientific">Mucilaginibacter conchicola</name>
    <dbReference type="NCBI Taxonomy" id="2303333"/>
    <lineage>
        <taxon>Bacteria</taxon>
        <taxon>Pseudomonadati</taxon>
        <taxon>Bacteroidota</taxon>
        <taxon>Sphingobacteriia</taxon>
        <taxon>Sphingobacteriales</taxon>
        <taxon>Sphingobacteriaceae</taxon>
        <taxon>Mucilaginibacter</taxon>
    </lineage>
</organism>
<keyword evidence="2 4" id="KW-0479">Metal-binding</keyword>
<dbReference type="Proteomes" id="UP000264217">
    <property type="component" value="Unassembled WGS sequence"/>
</dbReference>
<feature type="domain" description="Cytochrome c" evidence="8">
    <location>
        <begin position="195"/>
        <end position="274"/>
    </location>
</feature>
<feature type="region of interest" description="Disordered" evidence="6">
    <location>
        <begin position="277"/>
        <end position="297"/>
    </location>
</feature>
<feature type="transmembrane region" description="Helical" evidence="7">
    <location>
        <begin position="129"/>
        <end position="151"/>
    </location>
</feature>
<accession>A0A372NLX3</accession>
<keyword evidence="7" id="KW-0472">Membrane</keyword>
<dbReference type="PANTHER" id="PTHR33751:SF1">
    <property type="entry name" value="CBB3-TYPE CYTOCHROME C OXIDASE SUBUNIT FIXP"/>
    <property type="match status" value="1"/>
</dbReference>
<dbReference type="InterPro" id="IPR038414">
    <property type="entry name" value="CcoP_N_sf"/>
</dbReference>
<evidence type="ECO:0000256" key="5">
    <source>
        <dbReference type="SAM" id="Coils"/>
    </source>
</evidence>
<dbReference type="Gene3D" id="1.10.760.10">
    <property type="entry name" value="Cytochrome c-like domain"/>
    <property type="match status" value="1"/>
</dbReference>
<feature type="transmembrane region" description="Helical" evidence="7">
    <location>
        <begin position="36"/>
        <end position="57"/>
    </location>
</feature>
<proteinExistence type="predicted"/>
<dbReference type="GO" id="GO:0020037">
    <property type="term" value="F:heme binding"/>
    <property type="evidence" value="ECO:0007669"/>
    <property type="project" value="InterPro"/>
</dbReference>
<keyword evidence="5" id="KW-0175">Coiled coil</keyword>
<feature type="coiled-coil region" evidence="5">
    <location>
        <begin position="158"/>
        <end position="185"/>
    </location>
</feature>
<evidence type="ECO:0000256" key="6">
    <source>
        <dbReference type="SAM" id="MobiDB-lite"/>
    </source>
</evidence>
<evidence type="ECO:0000256" key="3">
    <source>
        <dbReference type="ARBA" id="ARBA00023004"/>
    </source>
</evidence>
<evidence type="ECO:0000256" key="7">
    <source>
        <dbReference type="SAM" id="Phobius"/>
    </source>
</evidence>